<dbReference type="AlphaFoldDB" id="A0A7J0GJG2"/>
<proteinExistence type="predicted"/>
<organism evidence="2 3">
    <name type="scientific">Actinidia rufa</name>
    <dbReference type="NCBI Taxonomy" id="165716"/>
    <lineage>
        <taxon>Eukaryota</taxon>
        <taxon>Viridiplantae</taxon>
        <taxon>Streptophyta</taxon>
        <taxon>Embryophyta</taxon>
        <taxon>Tracheophyta</taxon>
        <taxon>Spermatophyta</taxon>
        <taxon>Magnoliopsida</taxon>
        <taxon>eudicotyledons</taxon>
        <taxon>Gunneridae</taxon>
        <taxon>Pentapetalae</taxon>
        <taxon>asterids</taxon>
        <taxon>Ericales</taxon>
        <taxon>Actinidiaceae</taxon>
        <taxon>Actinidia</taxon>
    </lineage>
</organism>
<evidence type="ECO:0000313" key="2">
    <source>
        <dbReference type="EMBL" id="GFZ10949.1"/>
    </source>
</evidence>
<feature type="region of interest" description="Disordered" evidence="1">
    <location>
        <begin position="320"/>
        <end position="389"/>
    </location>
</feature>
<evidence type="ECO:0000313" key="3">
    <source>
        <dbReference type="Proteomes" id="UP000585474"/>
    </source>
</evidence>
<feature type="compositionally biased region" description="Low complexity" evidence="1">
    <location>
        <begin position="146"/>
        <end position="166"/>
    </location>
</feature>
<keyword evidence="3" id="KW-1185">Reference proteome</keyword>
<reference evidence="2 3" key="1">
    <citation type="submission" date="2019-07" db="EMBL/GenBank/DDBJ databases">
        <title>De Novo Assembly of kiwifruit Actinidia rufa.</title>
        <authorList>
            <person name="Sugita-Konishi S."/>
            <person name="Sato K."/>
            <person name="Mori E."/>
            <person name="Abe Y."/>
            <person name="Kisaki G."/>
            <person name="Hamano K."/>
            <person name="Suezawa K."/>
            <person name="Otani M."/>
            <person name="Fukuda T."/>
            <person name="Manabe T."/>
            <person name="Gomi K."/>
            <person name="Tabuchi M."/>
            <person name="Akimitsu K."/>
            <person name="Kataoka I."/>
        </authorList>
    </citation>
    <scope>NUCLEOTIDE SEQUENCE [LARGE SCALE GENOMIC DNA]</scope>
    <source>
        <strain evidence="3">cv. Fuchu</strain>
    </source>
</reference>
<dbReference type="EMBL" id="BJWL01000022">
    <property type="protein sequence ID" value="GFZ10949.1"/>
    <property type="molecule type" value="Genomic_DNA"/>
</dbReference>
<comment type="caution">
    <text evidence="2">The sequence shown here is derived from an EMBL/GenBank/DDBJ whole genome shotgun (WGS) entry which is preliminary data.</text>
</comment>
<protein>
    <submittedName>
        <fullName evidence="2">Uncharacterized protein</fullName>
    </submittedName>
</protein>
<feature type="compositionally biased region" description="Basic and acidic residues" evidence="1">
    <location>
        <begin position="326"/>
        <end position="337"/>
    </location>
</feature>
<sequence>MRSICTRLKKDGTTLRVGLLTAQEHHPPLSHLLHATSLSSLPHTELKSSAQRPSFLGDYADGARLRERCHINLSMMTLSTVIRKLRRRSVCCEAVILAVNNCRCTRNVVVLLGYNLVYQYTTPIEVTIGGNRIFSLCTSVIELRESNGSSDTSSSDSSSNWGLSSGEGEEDGKAAEPISVLSSDSDAVGDLSFLEVHPATEHFFEHSFNQGGSFDFSWEEEEVGTAPKARALGKQKAIEDEPMNIRLSSGEGEEDGKVKAREEAAEPISVLSSNSDAVGDLSFLEVHPAAEHFFEHSFNQGGSFDFSWEEEEVGTAPKARALGKQKAIEDEPMKHPTDIVPVLSSPASDQSNVLPSQQVGKRRRRQPIEGTSRQKRGTGAGSMSGTPDF</sequence>
<evidence type="ECO:0000256" key="1">
    <source>
        <dbReference type="SAM" id="MobiDB-lite"/>
    </source>
</evidence>
<feature type="compositionally biased region" description="Polar residues" evidence="1">
    <location>
        <begin position="345"/>
        <end position="359"/>
    </location>
</feature>
<dbReference type="Proteomes" id="UP000585474">
    <property type="component" value="Unassembled WGS sequence"/>
</dbReference>
<feature type="region of interest" description="Disordered" evidence="1">
    <location>
        <begin position="146"/>
        <end position="175"/>
    </location>
</feature>
<name>A0A7J0GJG2_9ERIC</name>
<gene>
    <name evidence="2" type="ORF">Acr_22g0003470</name>
</gene>
<accession>A0A7J0GJG2</accession>